<organism evidence="1 2">
    <name type="scientific">Thermohalobaculum xanthum</name>
    <dbReference type="NCBI Taxonomy" id="2753746"/>
    <lineage>
        <taxon>Bacteria</taxon>
        <taxon>Pseudomonadati</taxon>
        <taxon>Pseudomonadota</taxon>
        <taxon>Alphaproteobacteria</taxon>
        <taxon>Rhodobacterales</taxon>
        <taxon>Paracoccaceae</taxon>
        <taxon>Thermohalobaculum</taxon>
    </lineage>
</organism>
<dbReference type="InterPro" id="IPR029063">
    <property type="entry name" value="SAM-dependent_MTases_sf"/>
</dbReference>
<dbReference type="Gene3D" id="3.40.50.150">
    <property type="entry name" value="Vaccinia Virus protein VP39"/>
    <property type="match status" value="1"/>
</dbReference>
<dbReference type="RefSeq" id="WP_200609413.1">
    <property type="nucleotide sequence ID" value="NZ_JAEHHL010000004.1"/>
</dbReference>
<dbReference type="GO" id="GO:0008168">
    <property type="term" value="F:methyltransferase activity"/>
    <property type="evidence" value="ECO:0007669"/>
    <property type="project" value="UniProtKB-KW"/>
</dbReference>
<keyword evidence="1" id="KW-0808">Transferase</keyword>
<accession>A0A8J7M6W9</accession>
<keyword evidence="1" id="KW-0489">Methyltransferase</keyword>
<comment type="caution">
    <text evidence="1">The sequence shown here is derived from an EMBL/GenBank/DDBJ whole genome shotgun (WGS) entry which is preliminary data.</text>
</comment>
<dbReference type="GO" id="GO:0032259">
    <property type="term" value="P:methylation"/>
    <property type="evidence" value="ECO:0007669"/>
    <property type="project" value="UniProtKB-KW"/>
</dbReference>
<gene>
    <name evidence="1" type="ORF">H0I76_08915</name>
</gene>
<protein>
    <submittedName>
        <fullName evidence="1">Class I SAM-dependent methyltransferase</fullName>
    </submittedName>
</protein>
<keyword evidence="2" id="KW-1185">Reference proteome</keyword>
<dbReference type="CDD" id="cd02440">
    <property type="entry name" value="AdoMet_MTases"/>
    <property type="match status" value="1"/>
</dbReference>
<evidence type="ECO:0000313" key="2">
    <source>
        <dbReference type="Proteomes" id="UP000655420"/>
    </source>
</evidence>
<dbReference type="Proteomes" id="UP000655420">
    <property type="component" value="Unassembled WGS sequence"/>
</dbReference>
<evidence type="ECO:0000313" key="1">
    <source>
        <dbReference type="EMBL" id="MBK0399310.1"/>
    </source>
</evidence>
<dbReference type="EMBL" id="JAEHHL010000004">
    <property type="protein sequence ID" value="MBK0399310.1"/>
    <property type="molecule type" value="Genomic_DNA"/>
</dbReference>
<name>A0A8J7M6W9_9RHOB</name>
<dbReference type="AlphaFoldDB" id="A0A8J7M6W9"/>
<proteinExistence type="predicted"/>
<reference evidence="1" key="1">
    <citation type="submission" date="2020-12" db="EMBL/GenBank/DDBJ databases">
        <title>Bacterial taxonomy.</title>
        <authorList>
            <person name="Pan X."/>
        </authorList>
    </citation>
    <scope>NUCLEOTIDE SEQUENCE</scope>
    <source>
        <strain evidence="1">M0105</strain>
    </source>
</reference>
<dbReference type="SUPFAM" id="SSF53335">
    <property type="entry name" value="S-adenosyl-L-methionine-dependent methyltransferases"/>
    <property type="match status" value="1"/>
</dbReference>
<dbReference type="Pfam" id="PF13489">
    <property type="entry name" value="Methyltransf_23"/>
    <property type="match status" value="1"/>
</dbReference>
<sequence>MTEPRQIHDVEGLNQRLQAITRRARVDLRYLHDDRSRAHVAGAIDGMARVLDVGAGMRGALTGFTGKVETLDLNDIDATEQNLTRPDLLGDVCSPFPDWMAGRYDAVIALAILEHVYDPAAAVANFRGALKPGGRLFLYVPWMWRYHAPRSLVFQDYQRLSRDGMAYLLRDFDEVTLYPLRGKYSAILNMLKWWKPMVERRLRGRVNRLVDARASDWRNTMQASGFFAEAVRPAD</sequence>